<name>A0ABQ0GND3_9PEZI</name>
<dbReference type="SMART" id="SM00066">
    <property type="entry name" value="GAL4"/>
    <property type="match status" value="1"/>
</dbReference>
<dbReference type="PANTHER" id="PTHR31001:SF85">
    <property type="entry name" value="ZN(II)2CYS6 TRANSCRIPTION FACTOR (EUROFUNG)"/>
    <property type="match status" value="1"/>
</dbReference>
<evidence type="ECO:0000259" key="5">
    <source>
        <dbReference type="PROSITE" id="PS50048"/>
    </source>
</evidence>
<comment type="caution">
    <text evidence="6">The sequence shown here is derived from an EMBL/GenBank/DDBJ whole genome shotgun (WGS) entry which is preliminary data.</text>
</comment>
<comment type="subcellular location">
    <subcellularLocation>
        <location evidence="1">Nucleus</location>
    </subcellularLocation>
</comment>
<dbReference type="CDD" id="cd00067">
    <property type="entry name" value="GAL4"/>
    <property type="match status" value="1"/>
</dbReference>
<keyword evidence="7" id="KW-1185">Reference proteome</keyword>
<dbReference type="Gene3D" id="4.10.240.10">
    <property type="entry name" value="Zn(2)-C6 fungal-type DNA-binding domain"/>
    <property type="match status" value="1"/>
</dbReference>
<dbReference type="PANTHER" id="PTHR31001">
    <property type="entry name" value="UNCHARACTERIZED TRANSCRIPTIONAL REGULATORY PROTEIN"/>
    <property type="match status" value="1"/>
</dbReference>
<feature type="domain" description="Zn(2)-C6 fungal-type" evidence="5">
    <location>
        <begin position="42"/>
        <end position="72"/>
    </location>
</feature>
<dbReference type="SMART" id="SM00906">
    <property type="entry name" value="Fungal_trans"/>
    <property type="match status" value="1"/>
</dbReference>
<dbReference type="InterPro" id="IPR007219">
    <property type="entry name" value="XnlR_reg_dom"/>
</dbReference>
<dbReference type="Pfam" id="PF04082">
    <property type="entry name" value="Fungal_trans"/>
    <property type="match status" value="1"/>
</dbReference>
<dbReference type="InterPro" id="IPR036864">
    <property type="entry name" value="Zn2-C6_fun-type_DNA-bd_sf"/>
</dbReference>
<evidence type="ECO:0000256" key="4">
    <source>
        <dbReference type="SAM" id="MobiDB-lite"/>
    </source>
</evidence>
<proteinExistence type="predicted"/>
<dbReference type="SUPFAM" id="SSF57701">
    <property type="entry name" value="Zn2/Cys6 DNA-binding domain"/>
    <property type="match status" value="1"/>
</dbReference>
<dbReference type="CDD" id="cd12148">
    <property type="entry name" value="fungal_TF_MHR"/>
    <property type="match status" value="1"/>
</dbReference>
<protein>
    <submittedName>
        <fullName evidence="6">Transcription factor vrtR1</fullName>
    </submittedName>
</protein>
<feature type="region of interest" description="Disordered" evidence="4">
    <location>
        <begin position="1"/>
        <end position="37"/>
    </location>
</feature>
<dbReference type="InterPro" id="IPR050613">
    <property type="entry name" value="Sec_Metabolite_Reg"/>
</dbReference>
<accession>A0ABQ0GND3</accession>
<dbReference type="EMBL" id="BAAFSV010000005">
    <property type="protein sequence ID" value="GAB1319276.1"/>
    <property type="molecule type" value="Genomic_DNA"/>
</dbReference>
<sequence>MASHDINSRSKPLAIAPAPPRGSGAGDDGSDGATSKPSMSFSCQACARRKVKCDKATPTCSRCRKSVVECVYETPRPRKRKLSSDVLERLARYERILRQHGLLESDGIGTESAEEPVSLLWDEPEDLRTGGRLLANRGKSRYLGSKLWRNLECDHFQGASDVESEDDEMPDKAIPAAPSDPLTEAFMSGPQRSLLLFHPTPENAWMLWTTHIERVEPLCKILHIPSTTRVFEAASQEPSMVSKPNECLLFSVYHFAVLSMTEEECISKLGRPRAVLLHQYNFAARQALVNAGFLKTTELAVLQALVLYLLSSQYSYGAHTYWILTGVAVRIAQRIGLHRDGEKLGLPPFDVEMRRRLFYQLMPLDARASGAAGMGISMLPEAWDTRSPLNINDDQIWPGMAEQPQERKGATEMLFCLSRVCLGNFFASRAKPTEGRGPNSWLLGDVREAEKLVTEAESEVEEKYIRYCDVVNALHFLTVCLARSGITAMRLRVRLPKARSYTASDADKREVFQLAQNILETDVAVCSHPGVQKYQWHLRHFFLWGTWDSFIFILTTLLRSKDMLSAAEIDTVWAKVEQMHHHHDELLGSKRALYVALGRLTLKAWEAHPPTKAGDGSLEPAFISSLRSLCTKSEKDNNKASLKGSTETSLDPVTNHSFDDIAPDIDGSFNLNEVDWAFWDQLIQDNQAQNGQQQNEFSLFRP</sequence>
<dbReference type="GeneID" id="98180228"/>
<organism evidence="6 7">
    <name type="scientific">Madurella fahalii</name>
    <dbReference type="NCBI Taxonomy" id="1157608"/>
    <lineage>
        <taxon>Eukaryota</taxon>
        <taxon>Fungi</taxon>
        <taxon>Dikarya</taxon>
        <taxon>Ascomycota</taxon>
        <taxon>Pezizomycotina</taxon>
        <taxon>Sordariomycetes</taxon>
        <taxon>Sordariomycetidae</taxon>
        <taxon>Sordariales</taxon>
        <taxon>Sordariales incertae sedis</taxon>
        <taxon>Madurella</taxon>
    </lineage>
</organism>
<gene>
    <name evidence="6" type="ORF">MFIFM68171_09486</name>
</gene>
<evidence type="ECO:0000256" key="2">
    <source>
        <dbReference type="ARBA" id="ARBA00022723"/>
    </source>
</evidence>
<keyword evidence="2" id="KW-0479">Metal-binding</keyword>
<reference evidence="6 7" key="1">
    <citation type="submission" date="2024-09" db="EMBL/GenBank/DDBJ databases">
        <title>Itraconazole resistance in Madurella fahalii resulting from another homologue of gene encoding cytochrome P450 14-alpha sterol demethylase (CYP51).</title>
        <authorList>
            <person name="Yoshioka I."/>
            <person name="Fahal A.H."/>
            <person name="Kaneko S."/>
            <person name="Yaguchi T."/>
        </authorList>
    </citation>
    <scope>NUCLEOTIDE SEQUENCE [LARGE SCALE GENOMIC DNA]</scope>
    <source>
        <strain evidence="6 7">IFM 68171</strain>
    </source>
</reference>
<evidence type="ECO:0000313" key="6">
    <source>
        <dbReference type="EMBL" id="GAB1319276.1"/>
    </source>
</evidence>
<dbReference type="PROSITE" id="PS50048">
    <property type="entry name" value="ZN2_CY6_FUNGAL_2"/>
    <property type="match status" value="1"/>
</dbReference>
<evidence type="ECO:0000256" key="3">
    <source>
        <dbReference type="ARBA" id="ARBA00023242"/>
    </source>
</evidence>
<dbReference type="InterPro" id="IPR001138">
    <property type="entry name" value="Zn2Cys6_DnaBD"/>
</dbReference>
<dbReference type="Pfam" id="PF00172">
    <property type="entry name" value="Zn_clus"/>
    <property type="match status" value="1"/>
</dbReference>
<evidence type="ECO:0000256" key="1">
    <source>
        <dbReference type="ARBA" id="ARBA00004123"/>
    </source>
</evidence>
<dbReference type="PROSITE" id="PS00463">
    <property type="entry name" value="ZN2_CY6_FUNGAL_1"/>
    <property type="match status" value="1"/>
</dbReference>
<evidence type="ECO:0000313" key="7">
    <source>
        <dbReference type="Proteomes" id="UP001628179"/>
    </source>
</evidence>
<keyword evidence="3" id="KW-0539">Nucleus</keyword>
<dbReference type="RefSeq" id="XP_070921006.1">
    <property type="nucleotide sequence ID" value="XM_071064905.1"/>
</dbReference>
<dbReference type="Proteomes" id="UP001628179">
    <property type="component" value="Unassembled WGS sequence"/>
</dbReference>